<keyword evidence="1" id="KW-0813">Transport</keyword>
<dbReference type="GO" id="GO:0005524">
    <property type="term" value="F:ATP binding"/>
    <property type="evidence" value="ECO:0007669"/>
    <property type="project" value="UniProtKB-KW"/>
</dbReference>
<dbReference type="InterPro" id="IPR003439">
    <property type="entry name" value="ABC_transporter-like_ATP-bd"/>
</dbReference>
<dbReference type="PANTHER" id="PTHR24220">
    <property type="entry name" value="IMPORT ATP-BINDING PROTEIN"/>
    <property type="match status" value="1"/>
</dbReference>
<dbReference type="STRING" id="880072.Desac_1602"/>
<dbReference type="GO" id="GO:0022857">
    <property type="term" value="F:transmembrane transporter activity"/>
    <property type="evidence" value="ECO:0007669"/>
    <property type="project" value="UniProtKB-ARBA"/>
</dbReference>
<dbReference type="GO" id="GO:0005886">
    <property type="term" value="C:plasma membrane"/>
    <property type="evidence" value="ECO:0007669"/>
    <property type="project" value="TreeGrafter"/>
</dbReference>
<keyword evidence="7" id="KW-1185">Reference proteome</keyword>
<dbReference type="PROSITE" id="PS50893">
    <property type="entry name" value="ABC_TRANSPORTER_2"/>
    <property type="match status" value="1"/>
</dbReference>
<dbReference type="SUPFAM" id="SSF52540">
    <property type="entry name" value="P-loop containing nucleoside triphosphate hydrolases"/>
    <property type="match status" value="1"/>
</dbReference>
<organism evidence="6 7">
    <name type="scientific">Desulfobacca acetoxidans (strain ATCC 700848 / DSM 11109 / ASRB2)</name>
    <dbReference type="NCBI Taxonomy" id="880072"/>
    <lineage>
        <taxon>Bacteria</taxon>
        <taxon>Pseudomonadati</taxon>
        <taxon>Thermodesulfobacteriota</taxon>
        <taxon>Desulfobaccia</taxon>
        <taxon>Desulfobaccales</taxon>
        <taxon>Desulfobaccaceae</taxon>
        <taxon>Desulfobacca</taxon>
    </lineage>
</organism>
<evidence type="ECO:0000256" key="2">
    <source>
        <dbReference type="ARBA" id="ARBA00022741"/>
    </source>
</evidence>
<protein>
    <submittedName>
        <fullName evidence="6">Phosphonate-transporting ATPase</fullName>
        <ecNumber evidence="6">3.6.3.28</ecNumber>
    </submittedName>
</protein>
<dbReference type="EC" id="3.6.3.28" evidence="6"/>
<evidence type="ECO:0000313" key="7">
    <source>
        <dbReference type="Proteomes" id="UP000000483"/>
    </source>
</evidence>
<dbReference type="RefSeq" id="WP_013706564.1">
    <property type="nucleotide sequence ID" value="NC_015388.1"/>
</dbReference>
<dbReference type="CDD" id="cd03255">
    <property type="entry name" value="ABC_MJ0796_LolCDE_FtsE"/>
    <property type="match status" value="1"/>
</dbReference>
<dbReference type="GO" id="GO:0098796">
    <property type="term" value="C:membrane protein complex"/>
    <property type="evidence" value="ECO:0007669"/>
    <property type="project" value="UniProtKB-ARBA"/>
</dbReference>
<dbReference type="PROSITE" id="PS00211">
    <property type="entry name" value="ABC_TRANSPORTER_1"/>
    <property type="match status" value="1"/>
</dbReference>
<dbReference type="Gene3D" id="3.40.50.300">
    <property type="entry name" value="P-loop containing nucleotide triphosphate hydrolases"/>
    <property type="match status" value="1"/>
</dbReference>
<gene>
    <name evidence="6" type="ordered locus">Desac_1602</name>
</gene>
<evidence type="ECO:0000256" key="1">
    <source>
        <dbReference type="ARBA" id="ARBA00022448"/>
    </source>
</evidence>
<dbReference type="InterPro" id="IPR003593">
    <property type="entry name" value="AAA+_ATPase"/>
</dbReference>
<dbReference type="Proteomes" id="UP000000483">
    <property type="component" value="Chromosome"/>
</dbReference>
<evidence type="ECO:0000313" key="6">
    <source>
        <dbReference type="EMBL" id="AEB09454.1"/>
    </source>
</evidence>
<dbReference type="HOGENOM" id="CLU_000604_1_22_7"/>
<dbReference type="KEGG" id="dao:Desac_1602"/>
<dbReference type="FunFam" id="3.40.50.300:FF:000032">
    <property type="entry name" value="Export ABC transporter ATP-binding protein"/>
    <property type="match status" value="1"/>
</dbReference>
<evidence type="ECO:0000256" key="3">
    <source>
        <dbReference type="ARBA" id="ARBA00022840"/>
    </source>
</evidence>
<sequence length="234" mass="26075">MQKNKDVPVQPQSLIILRGVTKIYHQGLEEVKALRDVDLKIADGEFVAVTGKSGCGKSTLLHVIGGLENVSAGSIQFQGRDLSRFDDVQLTRYRRDQVGIVFQSFNLMPLLTIVENVALPQILRGTPSHEALRLAGEWLRRVNLTHRRNHKPHQVSGGEMQRAAIARALINRPALLLADEPTGNLDSTHAAQVLQLFAELHRQERLTVVMVTHALEAAQFADRTLKMQDGRLHP</sequence>
<reference evidence="6 7" key="1">
    <citation type="journal article" date="2011" name="Stand. Genomic Sci.">
        <title>Complete genome sequence of the acetate-degrading sulfate reducer Desulfobacca acetoxidans type strain (ASRB2).</title>
        <authorList>
            <person name="Goker M."/>
            <person name="Teshima H."/>
            <person name="Lapidus A."/>
            <person name="Nolan M."/>
            <person name="Lucas S."/>
            <person name="Hammon N."/>
            <person name="Deshpande S."/>
            <person name="Cheng J.F."/>
            <person name="Tapia R."/>
            <person name="Han C."/>
            <person name="Goodwin L."/>
            <person name="Pitluck S."/>
            <person name="Huntemann M."/>
            <person name="Liolios K."/>
            <person name="Ivanova N."/>
            <person name="Pagani I."/>
            <person name="Mavromatis K."/>
            <person name="Ovchinikova G."/>
            <person name="Pati A."/>
            <person name="Chen A."/>
            <person name="Palaniappan K."/>
            <person name="Land M."/>
            <person name="Hauser L."/>
            <person name="Brambilla E.M."/>
            <person name="Rohde M."/>
            <person name="Spring S."/>
            <person name="Detter J.C."/>
            <person name="Woyke T."/>
            <person name="Bristow J."/>
            <person name="Eisen J.A."/>
            <person name="Markowitz V."/>
            <person name="Hugenholtz P."/>
            <person name="Kyrpides N.C."/>
            <person name="Klenk H.P."/>
        </authorList>
    </citation>
    <scope>NUCLEOTIDE SEQUENCE [LARGE SCALE GENOMIC DNA]</scope>
    <source>
        <strain evidence="7">ATCC 700848 / DSM 11109 / ASRB2</strain>
    </source>
</reference>
<dbReference type="InterPro" id="IPR027417">
    <property type="entry name" value="P-loop_NTPase"/>
</dbReference>
<dbReference type="InterPro" id="IPR017871">
    <property type="entry name" value="ABC_transporter-like_CS"/>
</dbReference>
<feature type="domain" description="ABC transporter" evidence="5">
    <location>
        <begin position="15"/>
        <end position="234"/>
    </location>
</feature>
<name>F2NHW9_DESAR</name>
<dbReference type="SMART" id="SM00382">
    <property type="entry name" value="AAA"/>
    <property type="match status" value="1"/>
</dbReference>
<dbReference type="EMBL" id="CP002629">
    <property type="protein sequence ID" value="AEB09454.1"/>
    <property type="molecule type" value="Genomic_DNA"/>
</dbReference>
<keyword evidence="6" id="KW-0378">Hydrolase</keyword>
<evidence type="ECO:0000259" key="5">
    <source>
        <dbReference type="PROSITE" id="PS50893"/>
    </source>
</evidence>
<dbReference type="InterPro" id="IPR017911">
    <property type="entry name" value="MacB-like_ATP-bd"/>
</dbReference>
<evidence type="ECO:0000256" key="4">
    <source>
        <dbReference type="ARBA" id="ARBA00038388"/>
    </source>
</evidence>
<dbReference type="InterPro" id="IPR015854">
    <property type="entry name" value="ABC_transpr_LolD-like"/>
</dbReference>
<keyword evidence="3" id="KW-0067">ATP-binding</keyword>
<reference evidence="7" key="2">
    <citation type="submission" date="2011-03" db="EMBL/GenBank/DDBJ databases">
        <title>The complete genome of Desulfobacca acetoxidans DSM 11109.</title>
        <authorList>
            <consortium name="US DOE Joint Genome Institute (JGI-PGF)"/>
            <person name="Lucas S."/>
            <person name="Copeland A."/>
            <person name="Lapidus A."/>
            <person name="Bruce D."/>
            <person name="Goodwin L."/>
            <person name="Pitluck S."/>
            <person name="Peters L."/>
            <person name="Kyrpides N."/>
            <person name="Mavromatis K."/>
            <person name="Ivanova N."/>
            <person name="Ovchinnikova G."/>
            <person name="Teshima H."/>
            <person name="Detter J.C."/>
            <person name="Han C."/>
            <person name="Land M."/>
            <person name="Hauser L."/>
            <person name="Markowitz V."/>
            <person name="Cheng J.-F."/>
            <person name="Hugenholtz P."/>
            <person name="Woyke T."/>
            <person name="Wu D."/>
            <person name="Spring S."/>
            <person name="Schueler E."/>
            <person name="Brambilla E."/>
            <person name="Klenk H.-P."/>
            <person name="Eisen J.A."/>
        </authorList>
    </citation>
    <scope>NUCLEOTIDE SEQUENCE [LARGE SCALE GENOMIC DNA]</scope>
    <source>
        <strain evidence="7">ATCC 700848 / DSM 11109 / ASRB2</strain>
    </source>
</reference>
<accession>F2NHW9</accession>
<dbReference type="Pfam" id="PF00005">
    <property type="entry name" value="ABC_tran"/>
    <property type="match status" value="1"/>
</dbReference>
<dbReference type="eggNOG" id="COG1136">
    <property type="taxonomic scope" value="Bacteria"/>
</dbReference>
<dbReference type="GO" id="GO:0016887">
    <property type="term" value="F:ATP hydrolysis activity"/>
    <property type="evidence" value="ECO:0007669"/>
    <property type="project" value="InterPro"/>
</dbReference>
<comment type="similarity">
    <text evidence="4">Belongs to the ABC transporter superfamily. Macrolide exporter (TC 3.A.1.122) family.</text>
</comment>
<keyword evidence="2" id="KW-0547">Nucleotide-binding</keyword>
<proteinExistence type="inferred from homology"/>
<dbReference type="AlphaFoldDB" id="F2NHW9"/>